<gene>
    <name evidence="6" type="ORF">GBAR_LOCUS15798</name>
</gene>
<protein>
    <submittedName>
        <fullName evidence="6">Glycerol-3-phosphate transporter 3</fullName>
    </submittedName>
</protein>
<dbReference type="EMBL" id="CASHTH010002296">
    <property type="protein sequence ID" value="CAI8027707.1"/>
    <property type="molecule type" value="Genomic_DNA"/>
</dbReference>
<comment type="caution">
    <text evidence="6">The sequence shown here is derived from an EMBL/GenBank/DDBJ whole genome shotgun (WGS) entry which is preliminary data.</text>
</comment>
<feature type="transmembrane region" description="Helical" evidence="5">
    <location>
        <begin position="137"/>
        <end position="159"/>
    </location>
</feature>
<reference evidence="6" key="1">
    <citation type="submission" date="2023-03" db="EMBL/GenBank/DDBJ databases">
        <authorList>
            <person name="Steffen K."/>
            <person name="Cardenas P."/>
        </authorList>
    </citation>
    <scope>NUCLEOTIDE SEQUENCE</scope>
</reference>
<evidence type="ECO:0000313" key="7">
    <source>
        <dbReference type="Proteomes" id="UP001174909"/>
    </source>
</evidence>
<dbReference type="PANTHER" id="PTHR43184">
    <property type="entry name" value="MAJOR FACILITATOR SUPERFAMILY TRANSPORTER 16, ISOFORM B"/>
    <property type="match status" value="1"/>
</dbReference>
<dbReference type="SUPFAM" id="SSF103473">
    <property type="entry name" value="MFS general substrate transporter"/>
    <property type="match status" value="1"/>
</dbReference>
<feature type="transmembrane region" description="Helical" evidence="5">
    <location>
        <begin position="93"/>
        <end position="117"/>
    </location>
</feature>
<keyword evidence="2 5" id="KW-0812">Transmembrane</keyword>
<dbReference type="Proteomes" id="UP001174909">
    <property type="component" value="Unassembled WGS sequence"/>
</dbReference>
<dbReference type="PANTHER" id="PTHR43184:SF12">
    <property type="entry name" value="SUGAR PHOSPHATE EXCHANGER 3"/>
    <property type="match status" value="1"/>
</dbReference>
<sequence length="168" mass="17736">MALVCFLFSDEDLSNKQSDWLSTLFDVGGIIGEKPDFGDLAPFVLSVCPVQVVLQLVFCRTVLNARALSCVVSLILAVPSLFLLRFIGDAHIAVYIVLLILCGIFINGPYAIITTAVSSDLGTHKSIKNNQNAKATVTAIIDGTGSIGAALGPLLVGWLSGTRLVSLS</sequence>
<feature type="transmembrane region" description="Helical" evidence="5">
    <location>
        <begin position="40"/>
        <end position="58"/>
    </location>
</feature>
<keyword evidence="7" id="KW-1185">Reference proteome</keyword>
<evidence type="ECO:0000256" key="2">
    <source>
        <dbReference type="ARBA" id="ARBA00022692"/>
    </source>
</evidence>
<evidence type="ECO:0000256" key="5">
    <source>
        <dbReference type="SAM" id="Phobius"/>
    </source>
</evidence>
<evidence type="ECO:0000256" key="3">
    <source>
        <dbReference type="ARBA" id="ARBA00022989"/>
    </source>
</evidence>
<comment type="subcellular location">
    <subcellularLocation>
        <location evidence="1">Membrane</location>
        <topology evidence="1">Multi-pass membrane protein</topology>
    </subcellularLocation>
</comment>
<keyword evidence="4 5" id="KW-0472">Membrane</keyword>
<feature type="transmembrane region" description="Helical" evidence="5">
    <location>
        <begin position="65"/>
        <end position="87"/>
    </location>
</feature>
<name>A0AA35SF36_GEOBA</name>
<keyword evidence="3 5" id="KW-1133">Transmembrane helix</keyword>
<dbReference type="AlphaFoldDB" id="A0AA35SF36"/>
<evidence type="ECO:0000313" key="6">
    <source>
        <dbReference type="EMBL" id="CAI8027707.1"/>
    </source>
</evidence>
<accession>A0AA35SF36</accession>
<evidence type="ECO:0000256" key="4">
    <source>
        <dbReference type="ARBA" id="ARBA00023136"/>
    </source>
</evidence>
<dbReference type="Gene3D" id="1.20.1250.20">
    <property type="entry name" value="MFS general substrate transporter like domains"/>
    <property type="match status" value="1"/>
</dbReference>
<organism evidence="6 7">
    <name type="scientific">Geodia barretti</name>
    <name type="common">Barrett's horny sponge</name>
    <dbReference type="NCBI Taxonomy" id="519541"/>
    <lineage>
        <taxon>Eukaryota</taxon>
        <taxon>Metazoa</taxon>
        <taxon>Porifera</taxon>
        <taxon>Demospongiae</taxon>
        <taxon>Heteroscleromorpha</taxon>
        <taxon>Tetractinellida</taxon>
        <taxon>Astrophorina</taxon>
        <taxon>Geodiidae</taxon>
        <taxon>Geodia</taxon>
    </lineage>
</organism>
<dbReference type="InterPro" id="IPR036259">
    <property type="entry name" value="MFS_trans_sf"/>
</dbReference>
<evidence type="ECO:0000256" key="1">
    <source>
        <dbReference type="ARBA" id="ARBA00004141"/>
    </source>
</evidence>
<proteinExistence type="predicted"/>
<dbReference type="GO" id="GO:0016020">
    <property type="term" value="C:membrane"/>
    <property type="evidence" value="ECO:0007669"/>
    <property type="project" value="UniProtKB-SubCell"/>
</dbReference>